<feature type="domain" description="HTH cro/C1-type" evidence="1">
    <location>
        <begin position="29"/>
        <end position="83"/>
    </location>
</feature>
<reference evidence="2 3" key="1">
    <citation type="submission" date="2018-10" db="EMBL/GenBank/DDBJ databases">
        <title>Comparative analysis of microorganisms from saline springs in Andes Mountain Range, Colombia.</title>
        <authorList>
            <person name="Rubin E."/>
        </authorList>
    </citation>
    <scope>NUCLEOTIDE SEQUENCE [LARGE SCALE GENOMIC DNA]</scope>
    <source>
        <strain evidence="2 3">USBA 36</strain>
    </source>
</reference>
<dbReference type="PROSITE" id="PS50943">
    <property type="entry name" value="HTH_CROC1"/>
    <property type="match status" value="1"/>
</dbReference>
<dbReference type="Proteomes" id="UP000277424">
    <property type="component" value="Unassembled WGS sequence"/>
</dbReference>
<name>A0A420WGQ2_9PROT</name>
<dbReference type="AlphaFoldDB" id="A0A420WGQ2"/>
<dbReference type="InterPro" id="IPR001387">
    <property type="entry name" value="Cro/C1-type_HTH"/>
</dbReference>
<evidence type="ECO:0000313" key="3">
    <source>
        <dbReference type="Proteomes" id="UP000277424"/>
    </source>
</evidence>
<dbReference type="InterPro" id="IPR010982">
    <property type="entry name" value="Lambda_DNA-bd_dom_sf"/>
</dbReference>
<evidence type="ECO:0000259" key="1">
    <source>
        <dbReference type="PROSITE" id="PS50943"/>
    </source>
</evidence>
<dbReference type="SMART" id="SM00530">
    <property type="entry name" value="HTH_XRE"/>
    <property type="match status" value="1"/>
</dbReference>
<dbReference type="GO" id="GO:0003677">
    <property type="term" value="F:DNA binding"/>
    <property type="evidence" value="ECO:0007669"/>
    <property type="project" value="InterPro"/>
</dbReference>
<sequence>MTRCEPASTQNVTDAMSPGRQRLVAMMMLRRAREQRRQTTGDIAPLIGVSRQAVDSWEAGLCSPTFDNLLRWAYVLGCEVRIASVTPVSLDGRRT</sequence>
<accession>A0A420WGQ2</accession>
<evidence type="ECO:0000313" key="2">
    <source>
        <dbReference type="EMBL" id="RKQ70146.1"/>
    </source>
</evidence>
<dbReference type="CDD" id="cd00093">
    <property type="entry name" value="HTH_XRE"/>
    <property type="match status" value="1"/>
</dbReference>
<proteinExistence type="predicted"/>
<dbReference type="RefSeq" id="WP_183077941.1">
    <property type="nucleotide sequence ID" value="NZ_RBIG01000002.1"/>
</dbReference>
<comment type="caution">
    <text evidence="2">The sequence shown here is derived from an EMBL/GenBank/DDBJ whole genome shotgun (WGS) entry which is preliminary data.</text>
</comment>
<dbReference type="Pfam" id="PF01381">
    <property type="entry name" value="HTH_3"/>
    <property type="match status" value="1"/>
</dbReference>
<organism evidence="2 3">
    <name type="scientific">Oceanibaculum indicum</name>
    <dbReference type="NCBI Taxonomy" id="526216"/>
    <lineage>
        <taxon>Bacteria</taxon>
        <taxon>Pseudomonadati</taxon>
        <taxon>Pseudomonadota</taxon>
        <taxon>Alphaproteobacteria</taxon>
        <taxon>Rhodospirillales</taxon>
        <taxon>Oceanibaculaceae</taxon>
        <taxon>Oceanibaculum</taxon>
    </lineage>
</organism>
<dbReference type="EMBL" id="RBIG01000002">
    <property type="protein sequence ID" value="RKQ70146.1"/>
    <property type="molecule type" value="Genomic_DNA"/>
</dbReference>
<dbReference type="Gene3D" id="1.10.260.40">
    <property type="entry name" value="lambda repressor-like DNA-binding domains"/>
    <property type="match status" value="1"/>
</dbReference>
<dbReference type="SUPFAM" id="SSF47413">
    <property type="entry name" value="lambda repressor-like DNA-binding domains"/>
    <property type="match status" value="1"/>
</dbReference>
<gene>
    <name evidence="2" type="ORF">BCL74_2086</name>
</gene>
<protein>
    <submittedName>
        <fullName evidence="2">Helix-turn-helix protein</fullName>
    </submittedName>
</protein>